<proteinExistence type="inferred from homology"/>
<dbReference type="PANTHER" id="PTHR34703:SF1">
    <property type="entry name" value="ANTIPORTER SUBUNIT MNHG2-RELATED"/>
    <property type="match status" value="1"/>
</dbReference>
<gene>
    <name evidence="4" type="ORF">SAMN05444374_104182</name>
</gene>
<organism evidence="4 5">
    <name type="scientific">Rhodococcoides kroppenstedtii</name>
    <dbReference type="NCBI Taxonomy" id="293050"/>
    <lineage>
        <taxon>Bacteria</taxon>
        <taxon>Bacillati</taxon>
        <taxon>Actinomycetota</taxon>
        <taxon>Actinomycetes</taxon>
        <taxon>Mycobacteriales</taxon>
        <taxon>Nocardiaceae</taxon>
        <taxon>Rhodococcoides</taxon>
    </lineage>
</organism>
<feature type="transmembrane region" description="Helical" evidence="3">
    <location>
        <begin position="65"/>
        <end position="87"/>
    </location>
</feature>
<sequence length="135" mass="14521">MSTLSDIVTGTLIFLGSLLALTAAIGVVRFPDTLSRMHAATKPQVVGLVLILLGAFNSLRGNVDIWMIALVGIFTVLTAPIIAHTVGRVAYREQRMRSDLFMVDELEAQGAEKAENADGHDRDAADDPTDTDRQG</sequence>
<dbReference type="RefSeq" id="WP_068361550.1">
    <property type="nucleotide sequence ID" value="NZ_FOJN01000004.1"/>
</dbReference>
<dbReference type="NCBIfam" id="TIGR01300">
    <property type="entry name" value="CPA3_mnhG_phaG"/>
    <property type="match status" value="1"/>
</dbReference>
<dbReference type="Proteomes" id="UP000182054">
    <property type="component" value="Unassembled WGS sequence"/>
</dbReference>
<feature type="region of interest" description="Disordered" evidence="2">
    <location>
        <begin position="111"/>
        <end position="135"/>
    </location>
</feature>
<dbReference type="InterPro" id="IPR005133">
    <property type="entry name" value="PhaG_MnhG_YufB"/>
</dbReference>
<accession>A0A1I0T6B5</accession>
<reference evidence="4 5" key="1">
    <citation type="submission" date="2016-10" db="EMBL/GenBank/DDBJ databases">
        <authorList>
            <person name="de Groot N.N."/>
        </authorList>
    </citation>
    <scope>NUCLEOTIDE SEQUENCE [LARGE SCALE GENOMIC DNA]</scope>
    <source>
        <strain evidence="4 5">DSM 44908</strain>
    </source>
</reference>
<evidence type="ECO:0000256" key="1">
    <source>
        <dbReference type="ARBA" id="ARBA00008404"/>
    </source>
</evidence>
<evidence type="ECO:0000313" key="5">
    <source>
        <dbReference type="Proteomes" id="UP000182054"/>
    </source>
</evidence>
<protein>
    <submittedName>
        <fullName evidence="4">Multisubunit sodium/proton antiporter, MrpG subunit</fullName>
    </submittedName>
</protein>
<keyword evidence="3" id="KW-0472">Membrane</keyword>
<dbReference type="AlphaFoldDB" id="A0A1I0T6B5"/>
<evidence type="ECO:0000256" key="2">
    <source>
        <dbReference type="SAM" id="MobiDB-lite"/>
    </source>
</evidence>
<keyword evidence="3" id="KW-1133">Transmembrane helix</keyword>
<dbReference type="Pfam" id="PF03334">
    <property type="entry name" value="PhaG_MnhG_YufB"/>
    <property type="match status" value="1"/>
</dbReference>
<dbReference type="OrthoDB" id="3214257at2"/>
<dbReference type="EMBL" id="FOJN01000004">
    <property type="protein sequence ID" value="SFA47271.1"/>
    <property type="molecule type" value="Genomic_DNA"/>
</dbReference>
<comment type="similarity">
    <text evidence="1">Belongs to the CPA3 antiporters (TC 2.A.63) subunit G family.</text>
</comment>
<evidence type="ECO:0000313" key="4">
    <source>
        <dbReference type="EMBL" id="SFA47271.1"/>
    </source>
</evidence>
<dbReference type="GeneID" id="85485336"/>
<dbReference type="NCBIfam" id="NF009314">
    <property type="entry name" value="PRK12674.1-2"/>
    <property type="match status" value="1"/>
</dbReference>
<feature type="transmembrane region" description="Helical" evidence="3">
    <location>
        <begin position="12"/>
        <end position="31"/>
    </location>
</feature>
<dbReference type="PANTHER" id="PTHR34703">
    <property type="entry name" value="ANTIPORTER SUBUNIT MNHG2-RELATED"/>
    <property type="match status" value="1"/>
</dbReference>
<dbReference type="GO" id="GO:0015385">
    <property type="term" value="F:sodium:proton antiporter activity"/>
    <property type="evidence" value="ECO:0007669"/>
    <property type="project" value="TreeGrafter"/>
</dbReference>
<keyword evidence="3" id="KW-0812">Transmembrane</keyword>
<name>A0A1I0T6B5_9NOCA</name>
<evidence type="ECO:0000256" key="3">
    <source>
        <dbReference type="SAM" id="Phobius"/>
    </source>
</evidence>